<keyword evidence="3" id="KW-1185">Reference proteome</keyword>
<accession>C6LBR3</accession>
<dbReference type="Proteomes" id="UP000005561">
    <property type="component" value="Unassembled WGS sequence"/>
</dbReference>
<dbReference type="OrthoDB" id="9804920at2"/>
<dbReference type="PANTHER" id="PTHR10443:SF12">
    <property type="entry name" value="DIPEPTIDASE"/>
    <property type="match status" value="1"/>
</dbReference>
<dbReference type="STRING" id="168384.SAMN05660368_00581"/>
<comment type="caution">
    <text evidence="2">The sequence shown here is derived from an EMBL/GenBank/DDBJ whole genome shotgun (WGS) entry which is preliminary data.</text>
</comment>
<reference evidence="2" key="1">
    <citation type="submission" date="2009-07" db="EMBL/GenBank/DDBJ databases">
        <authorList>
            <person name="Weinstock G."/>
            <person name="Sodergren E."/>
            <person name="Clifton S."/>
            <person name="Fulton L."/>
            <person name="Fulton B."/>
            <person name="Courtney L."/>
            <person name="Fronick C."/>
            <person name="Harrison M."/>
            <person name="Strong C."/>
            <person name="Farmer C."/>
            <person name="Delahaunty K."/>
            <person name="Markovic C."/>
            <person name="Hall O."/>
            <person name="Minx P."/>
            <person name="Tomlinson C."/>
            <person name="Mitreva M."/>
            <person name="Nelson J."/>
            <person name="Hou S."/>
            <person name="Wollam A."/>
            <person name="Pepin K.H."/>
            <person name="Johnson M."/>
            <person name="Bhonagiri V."/>
            <person name="Nash W.E."/>
            <person name="Warren W."/>
            <person name="Chinwalla A."/>
            <person name="Mardis E.R."/>
            <person name="Wilson R.K."/>
        </authorList>
    </citation>
    <scope>NUCLEOTIDE SEQUENCE [LARGE SCALE GENOMIC DNA]</scope>
    <source>
        <strain evidence="2">DSM 14469</strain>
    </source>
</reference>
<dbReference type="AlphaFoldDB" id="C6LBR3"/>
<feature type="region of interest" description="Disordered" evidence="1">
    <location>
        <begin position="137"/>
        <end position="190"/>
    </location>
</feature>
<dbReference type="GO" id="GO:0006508">
    <property type="term" value="P:proteolysis"/>
    <property type="evidence" value="ECO:0007669"/>
    <property type="project" value="InterPro"/>
</dbReference>
<evidence type="ECO:0000313" key="2">
    <source>
        <dbReference type="EMBL" id="EET61866.1"/>
    </source>
</evidence>
<dbReference type="GO" id="GO:0070573">
    <property type="term" value="F:metallodipeptidase activity"/>
    <property type="evidence" value="ECO:0007669"/>
    <property type="project" value="InterPro"/>
</dbReference>
<feature type="compositionally biased region" description="Basic and acidic residues" evidence="1">
    <location>
        <begin position="140"/>
        <end position="173"/>
    </location>
</feature>
<evidence type="ECO:0000313" key="3">
    <source>
        <dbReference type="Proteomes" id="UP000005561"/>
    </source>
</evidence>
<dbReference type="PROSITE" id="PS51365">
    <property type="entry name" value="RENAL_DIPEPTIDASE_2"/>
    <property type="match status" value="1"/>
</dbReference>
<dbReference type="EMBL" id="ACCL02000004">
    <property type="protein sequence ID" value="EET61866.1"/>
    <property type="molecule type" value="Genomic_DNA"/>
</dbReference>
<evidence type="ECO:0000256" key="1">
    <source>
        <dbReference type="SAM" id="MobiDB-lite"/>
    </source>
</evidence>
<sequence length="418" mass="47068">MQKSVRADRAVMQKSVRAGRAVMQKNVRVRRADGCREDFMKYIDLHSDTFTMLHYPKEDLLDNKRMVSIPALQDGEAWIQCFSAFVPTGYFPHLCRDAFVWKRFCDIADKKDALLEHHSDVLVPVESWADVERLAGQQKAGERRTEAEKTDVERQNVERCTEAEKTDMERLAEQQKAGETGALEDPAAETRKDSGKIGVIFTGEDLGVIGSDLRKLDTVYQRGVRIATLTWNHENAIGFPNSAKPQVMQAPLKPFGTETVEKMNELGIVIDVSHLSDGGFWDVAHVSSKPFIATHSNSREITNNPRNLTDAMIKAIAKRGGVIGINFAPQFLSGRGDDTSRIRDILRHIRHIRNVGGSDVLAIGTDFDGIRGHLEIDSPAKMPLLAHVLTKCGMKESELEKIFYKNALRVFREVWREK</sequence>
<dbReference type="Pfam" id="PF01244">
    <property type="entry name" value="Peptidase_M19"/>
    <property type="match status" value="1"/>
</dbReference>
<name>C6LBR3_9FIRM</name>
<dbReference type="SUPFAM" id="SSF51556">
    <property type="entry name" value="Metallo-dependent hydrolases"/>
    <property type="match status" value="2"/>
</dbReference>
<proteinExistence type="predicted"/>
<organism evidence="2 3">
    <name type="scientific">Marvinbryantia formatexigens DSM 14469</name>
    <dbReference type="NCBI Taxonomy" id="478749"/>
    <lineage>
        <taxon>Bacteria</taxon>
        <taxon>Bacillati</taxon>
        <taxon>Bacillota</taxon>
        <taxon>Clostridia</taxon>
        <taxon>Lachnospirales</taxon>
        <taxon>Lachnospiraceae</taxon>
        <taxon>Marvinbryantia</taxon>
    </lineage>
</organism>
<gene>
    <name evidence="2" type="ORF">BRYFOR_06058</name>
</gene>
<dbReference type="Gene3D" id="3.20.20.140">
    <property type="entry name" value="Metal-dependent hydrolases"/>
    <property type="match status" value="2"/>
</dbReference>
<dbReference type="InterPro" id="IPR032466">
    <property type="entry name" value="Metal_Hydrolase"/>
</dbReference>
<dbReference type="InterPro" id="IPR008257">
    <property type="entry name" value="Pept_M19"/>
</dbReference>
<protein>
    <submittedName>
        <fullName evidence="2">Renal dipeptidase family protein</fullName>
    </submittedName>
</protein>
<dbReference type="eggNOG" id="COG2355">
    <property type="taxonomic scope" value="Bacteria"/>
</dbReference>
<dbReference type="PANTHER" id="PTHR10443">
    <property type="entry name" value="MICROSOMAL DIPEPTIDASE"/>
    <property type="match status" value="1"/>
</dbReference>
<dbReference type="RefSeq" id="WP_006860855.1">
    <property type="nucleotide sequence ID" value="NZ_ACCL02000004.1"/>
</dbReference>